<dbReference type="Pfam" id="PF00003">
    <property type="entry name" value="7tm_3"/>
    <property type="match status" value="1"/>
</dbReference>
<keyword evidence="5 13" id="KW-0732">Signal</keyword>
<dbReference type="PANTHER" id="PTHR24061:SF545">
    <property type="entry name" value="VOMERONASAL 2, RECEPTOR 118-RELATED"/>
    <property type="match status" value="1"/>
</dbReference>
<dbReference type="PRINTS" id="PR01535">
    <property type="entry name" value="VOMERONASL2R"/>
</dbReference>
<dbReference type="eggNOG" id="KOG1056">
    <property type="taxonomic scope" value="Eukaryota"/>
</dbReference>
<evidence type="ECO:0000256" key="8">
    <source>
        <dbReference type="ARBA" id="ARBA00023136"/>
    </source>
</evidence>
<evidence type="ECO:0000256" key="12">
    <source>
        <dbReference type="SAM" id="Phobius"/>
    </source>
</evidence>
<dbReference type="InterPro" id="IPR028082">
    <property type="entry name" value="Peripla_BP_I"/>
</dbReference>
<evidence type="ECO:0000256" key="1">
    <source>
        <dbReference type="ARBA" id="ARBA00004651"/>
    </source>
</evidence>
<dbReference type="Gene3D" id="3.40.50.2300">
    <property type="match status" value="2"/>
</dbReference>
<dbReference type="InterPro" id="IPR017979">
    <property type="entry name" value="GPCR_3_CS"/>
</dbReference>
<dbReference type="InterPro" id="IPR017978">
    <property type="entry name" value="GPCR_3_C"/>
</dbReference>
<dbReference type="CDD" id="cd15283">
    <property type="entry name" value="7tmC_V2R_pheromone"/>
    <property type="match status" value="1"/>
</dbReference>
<dbReference type="SUPFAM" id="SSF53822">
    <property type="entry name" value="Periplasmic binding protein-like I"/>
    <property type="match status" value="1"/>
</dbReference>
<feature type="transmembrane region" description="Helical" evidence="12">
    <location>
        <begin position="660"/>
        <end position="684"/>
    </location>
</feature>
<dbReference type="FunFam" id="2.10.50.30:FF:000002">
    <property type="entry name" value="Vomeronasal 2 receptor, h1"/>
    <property type="match status" value="1"/>
</dbReference>
<feature type="transmembrane region" description="Helical" evidence="12">
    <location>
        <begin position="627"/>
        <end position="648"/>
    </location>
</feature>
<dbReference type="Gene3D" id="2.10.50.30">
    <property type="entry name" value="GPCR, family 3, nine cysteines domain"/>
    <property type="match status" value="1"/>
</dbReference>
<dbReference type="PROSITE" id="PS00981">
    <property type="entry name" value="G_PROTEIN_RECEP_F3_3"/>
    <property type="match status" value="1"/>
</dbReference>
<dbReference type="InterPro" id="IPR000068">
    <property type="entry name" value="GPCR_3_Ca_sens_rcpt-rel"/>
</dbReference>
<comment type="similarity">
    <text evidence="2">Belongs to the G-protein coupled receptor 3 family.</text>
</comment>
<dbReference type="CDD" id="cd06365">
    <property type="entry name" value="PBP1_pheromone_receptor"/>
    <property type="match status" value="1"/>
</dbReference>
<keyword evidence="4 12" id="KW-0812">Transmembrane</keyword>
<reference evidence="15" key="1">
    <citation type="submission" date="2025-08" db="UniProtKB">
        <authorList>
            <consortium name="Ensembl"/>
        </authorList>
    </citation>
    <scope>IDENTIFICATION</scope>
    <source>
        <strain evidence="15">Glennie</strain>
    </source>
</reference>
<evidence type="ECO:0000256" key="5">
    <source>
        <dbReference type="ARBA" id="ARBA00022729"/>
    </source>
</evidence>
<keyword evidence="3" id="KW-1003">Cell membrane</keyword>
<protein>
    <recommendedName>
        <fullName evidence="14">G-protein coupled receptors family 3 profile domain-containing protein</fullName>
    </recommendedName>
</protein>
<dbReference type="InterPro" id="IPR038550">
    <property type="entry name" value="GPCR_3_9-Cys_sf"/>
</dbReference>
<evidence type="ECO:0000313" key="15">
    <source>
        <dbReference type="Ensembl" id="ENSOANP00000015818.2"/>
    </source>
</evidence>
<dbReference type="InterPro" id="IPR011500">
    <property type="entry name" value="GPCR_3_9-Cys_dom"/>
</dbReference>
<dbReference type="PRINTS" id="PR00248">
    <property type="entry name" value="GPCRMGR"/>
</dbReference>
<feature type="transmembrane region" description="Helical" evidence="12">
    <location>
        <begin position="704"/>
        <end position="722"/>
    </location>
</feature>
<evidence type="ECO:0000256" key="10">
    <source>
        <dbReference type="ARBA" id="ARBA00023180"/>
    </source>
</evidence>
<evidence type="ECO:0000256" key="2">
    <source>
        <dbReference type="ARBA" id="ARBA00007242"/>
    </source>
</evidence>
<sequence>MLRRRLLWLWLLMPLVSGSGSQCSLRRDYSRGYYKDGDLVIGGLLALNVFEGNLPSFKKHPFWFDKGFARVPKHNQHVLALVFAVEQINKDPSLLPNFSLGFHLYDTLFRERLAVEQSLMLLSGPGRTVPNYSCEERGKLVAVIGGIKSTLSIAMANVLGFHKFPQITYGPFDGTLRDSGQFPSLYQMAPRDTAQQRGIVRLLVHFGWTWVSLVISNNVQGETFARDLMGEMDRHGVCVAFTEQIPETKYYGTWEARLFHHKMNTILVNVVIVHGDIDSLIMFKWVIGWAEIWGKVWITTAHWDISVSNAYNTYQNSFCGSLSFSIHTDEITGFEDFVREASPSKYPNDVFLQQFWEAEQGCFLSLRQMGRKRTGVCMGNESFDRLPQFDLDLQLSGLKYTLYSAVYAVARVLHEMLLSRTEAEVSETGDAVIFPPRQLYSFLRRPKLKITAGGEWNFDRNNPSVVSYDILNFIQVGFENFTRVKVGEFNPQSFLGNDLTINEEAIVWDREFNQTPRSLCSESCSPGHRKTAREGKAVCCYDCSRCPEDEISNQTDATQCMRCLEDEYPNQEKNRCLPKVIIFLSYQEPLGVAFVCMALSFFWISALTLGIFIKHRDTPIVRANNRGLSYILLVSLMLSFLCSLVFIGRPSTASCLLRQVAFGIIFSVAVASVLAKTITVVLAFRVSKPGSRFRGWMGPRMSNCVVLICSLIQVTICGIWLGTAPPFPDSNTQAEFGHIVLECNEGSVTAFYCVLGYLAFLALVSFTVAFLARNLPDTFNEAKFITFSMLVFCSAWISFLPTYLSTKGKAMVAVEIFSILASSAGLLGCIFGPKVYVILLRPDRNNRDQLLRKLNSNIKSP</sequence>
<evidence type="ECO:0000256" key="3">
    <source>
        <dbReference type="ARBA" id="ARBA00022475"/>
    </source>
</evidence>
<evidence type="ECO:0000313" key="16">
    <source>
        <dbReference type="Proteomes" id="UP000002279"/>
    </source>
</evidence>
<feature type="transmembrane region" description="Helical" evidence="12">
    <location>
        <begin position="784"/>
        <end position="804"/>
    </location>
</feature>
<dbReference type="FunFam" id="3.40.50.2300:FF:000024">
    <property type="entry name" value="Vomeronasal 2, receptor 73"/>
    <property type="match status" value="1"/>
</dbReference>
<feature type="domain" description="G-protein coupled receptors family 3 profile" evidence="14">
    <location>
        <begin position="590"/>
        <end position="854"/>
    </location>
</feature>
<keyword evidence="7" id="KW-0297">G-protein coupled receptor</keyword>
<accession>F7AIA9</accession>
<dbReference type="InterPro" id="IPR004073">
    <property type="entry name" value="GPCR_3_vmron_rcpt_2"/>
</dbReference>
<name>F7AIA9_ORNAN</name>
<keyword evidence="8 12" id="KW-0472">Membrane</keyword>
<dbReference type="InParanoid" id="F7AIA9"/>
<dbReference type="OMA" id="HTHENYF"/>
<dbReference type="InterPro" id="IPR001828">
    <property type="entry name" value="ANF_lig-bd_rcpt"/>
</dbReference>
<dbReference type="AlphaFoldDB" id="F7AIA9"/>
<comment type="subcellular location">
    <subcellularLocation>
        <location evidence="1">Cell membrane</location>
        <topology evidence="1">Multi-pass membrane protein</topology>
    </subcellularLocation>
</comment>
<keyword evidence="10" id="KW-0325">Glycoprotein</keyword>
<dbReference type="GO" id="GO:0004930">
    <property type="term" value="F:G protein-coupled receptor activity"/>
    <property type="evidence" value="ECO:0000318"/>
    <property type="project" value="GO_Central"/>
</dbReference>
<evidence type="ECO:0000256" key="11">
    <source>
        <dbReference type="ARBA" id="ARBA00023224"/>
    </source>
</evidence>
<dbReference type="PROSITE" id="PS50259">
    <property type="entry name" value="G_PROTEIN_RECEP_F3_4"/>
    <property type="match status" value="1"/>
</dbReference>
<evidence type="ECO:0000259" key="14">
    <source>
        <dbReference type="PROSITE" id="PS50259"/>
    </source>
</evidence>
<evidence type="ECO:0000256" key="6">
    <source>
        <dbReference type="ARBA" id="ARBA00022989"/>
    </source>
</evidence>
<keyword evidence="16" id="KW-1185">Reference proteome</keyword>
<feature type="transmembrane region" description="Helical" evidence="12">
    <location>
        <begin position="816"/>
        <end position="839"/>
    </location>
</feature>
<feature type="transmembrane region" description="Helical" evidence="12">
    <location>
        <begin position="590"/>
        <end position="615"/>
    </location>
</feature>
<evidence type="ECO:0000256" key="9">
    <source>
        <dbReference type="ARBA" id="ARBA00023170"/>
    </source>
</evidence>
<feature type="transmembrane region" description="Helical" evidence="12">
    <location>
        <begin position="749"/>
        <end position="772"/>
    </location>
</feature>
<dbReference type="GO" id="GO:0005886">
    <property type="term" value="C:plasma membrane"/>
    <property type="evidence" value="ECO:0000318"/>
    <property type="project" value="GO_Central"/>
</dbReference>
<evidence type="ECO:0000256" key="7">
    <source>
        <dbReference type="ARBA" id="ARBA00023040"/>
    </source>
</evidence>
<proteinExistence type="inferred from homology"/>
<dbReference type="Ensembl" id="ENSOANT00000015821.2">
    <property type="protein sequence ID" value="ENSOANP00000015818.2"/>
    <property type="gene ID" value="ENSOANG00000009978.3"/>
</dbReference>
<feature type="chain" id="PRO_5027995905" description="G-protein coupled receptors family 3 profile domain-containing protein" evidence="13">
    <location>
        <begin position="19"/>
        <end position="861"/>
    </location>
</feature>
<dbReference type="PANTHER" id="PTHR24061">
    <property type="entry name" value="CALCIUM-SENSING RECEPTOR-RELATED"/>
    <property type="match status" value="1"/>
</dbReference>
<dbReference type="GeneTree" id="ENSGT00950000182788"/>
<dbReference type="Pfam" id="PF07562">
    <property type="entry name" value="NCD3G"/>
    <property type="match status" value="1"/>
</dbReference>
<gene>
    <name evidence="15" type="primary">LOC114807790</name>
</gene>
<evidence type="ECO:0000256" key="4">
    <source>
        <dbReference type="ARBA" id="ARBA00022692"/>
    </source>
</evidence>
<keyword evidence="9" id="KW-0675">Receptor</keyword>
<keyword evidence="11" id="KW-0807">Transducer</keyword>
<organism evidence="15 16">
    <name type="scientific">Ornithorhynchus anatinus</name>
    <name type="common">Duckbill platypus</name>
    <dbReference type="NCBI Taxonomy" id="9258"/>
    <lineage>
        <taxon>Eukaryota</taxon>
        <taxon>Metazoa</taxon>
        <taxon>Chordata</taxon>
        <taxon>Craniata</taxon>
        <taxon>Vertebrata</taxon>
        <taxon>Euteleostomi</taxon>
        <taxon>Mammalia</taxon>
        <taxon>Monotremata</taxon>
        <taxon>Ornithorhynchidae</taxon>
        <taxon>Ornithorhynchus</taxon>
    </lineage>
</organism>
<dbReference type="Proteomes" id="UP000002279">
    <property type="component" value="Unplaced"/>
</dbReference>
<evidence type="ECO:0000256" key="13">
    <source>
        <dbReference type="SAM" id="SignalP"/>
    </source>
</evidence>
<feature type="signal peptide" evidence="13">
    <location>
        <begin position="1"/>
        <end position="18"/>
    </location>
</feature>
<dbReference type="InterPro" id="IPR000337">
    <property type="entry name" value="GPCR_3"/>
</dbReference>
<reference evidence="15" key="2">
    <citation type="submission" date="2025-09" db="UniProtKB">
        <authorList>
            <consortium name="Ensembl"/>
        </authorList>
    </citation>
    <scope>IDENTIFICATION</scope>
    <source>
        <strain evidence="15">Glennie</strain>
    </source>
</reference>
<dbReference type="Pfam" id="PF01094">
    <property type="entry name" value="ANF_receptor"/>
    <property type="match status" value="1"/>
</dbReference>
<keyword evidence="6 12" id="KW-1133">Transmembrane helix</keyword>